<dbReference type="Proteomes" id="UP000574317">
    <property type="component" value="Unassembled WGS sequence"/>
</dbReference>
<feature type="region of interest" description="Disordered" evidence="9">
    <location>
        <begin position="61"/>
        <end position="86"/>
    </location>
</feature>
<feature type="region of interest" description="Disordered" evidence="9">
    <location>
        <begin position="325"/>
        <end position="368"/>
    </location>
</feature>
<dbReference type="GO" id="GO:0005743">
    <property type="term" value="C:mitochondrial inner membrane"/>
    <property type="evidence" value="ECO:0007669"/>
    <property type="project" value="UniProtKB-SubCell"/>
</dbReference>
<evidence type="ECO:0000256" key="8">
    <source>
        <dbReference type="RuleBase" id="RU367062"/>
    </source>
</evidence>
<evidence type="ECO:0000256" key="5">
    <source>
        <dbReference type="ARBA" id="ARBA00022946"/>
    </source>
</evidence>
<comment type="function">
    <text evidence="8">Mitochondrial mRNA stabilization factor.</text>
</comment>
<protein>
    <recommendedName>
        <fullName evidence="8">ATPase synthesis protein 25</fullName>
    </recommendedName>
</protein>
<comment type="caution">
    <text evidence="10">The sequence shown here is derived from an EMBL/GenBank/DDBJ whole genome shotgun (WGS) entry which is preliminary data.</text>
</comment>
<evidence type="ECO:0000256" key="1">
    <source>
        <dbReference type="ARBA" id="ARBA00003470"/>
    </source>
</evidence>
<keyword evidence="6 8" id="KW-0496">Mitochondrion</keyword>
<organism evidence="10 11">
    <name type="scientific">Fusarium napiforme</name>
    <dbReference type="NCBI Taxonomy" id="42672"/>
    <lineage>
        <taxon>Eukaryota</taxon>
        <taxon>Fungi</taxon>
        <taxon>Dikarya</taxon>
        <taxon>Ascomycota</taxon>
        <taxon>Pezizomycotina</taxon>
        <taxon>Sordariomycetes</taxon>
        <taxon>Hypocreomycetidae</taxon>
        <taxon>Hypocreales</taxon>
        <taxon>Nectriaceae</taxon>
        <taxon>Fusarium</taxon>
        <taxon>Fusarium fujikuroi species complex</taxon>
    </lineage>
</organism>
<dbReference type="EMBL" id="JAAOAO010000241">
    <property type="protein sequence ID" value="KAF5554055.1"/>
    <property type="molecule type" value="Genomic_DNA"/>
</dbReference>
<proteinExistence type="inferred from homology"/>
<dbReference type="AlphaFoldDB" id="A0A8H5JEV7"/>
<evidence type="ECO:0000256" key="9">
    <source>
        <dbReference type="SAM" id="MobiDB-lite"/>
    </source>
</evidence>
<dbReference type="PANTHER" id="PTHR28087">
    <property type="entry name" value="ATPASE SYNTHESIS PROTEIN 25, MITOCHONDRIAL"/>
    <property type="match status" value="1"/>
</dbReference>
<comment type="similarity">
    <text evidence="3 8">Belongs to the ATP25 family.</text>
</comment>
<keyword evidence="5 8" id="KW-0809">Transit peptide</keyword>
<gene>
    <name evidence="10" type="ORF">FNAPI_6599</name>
</gene>
<evidence type="ECO:0000256" key="4">
    <source>
        <dbReference type="ARBA" id="ARBA00022792"/>
    </source>
</evidence>
<dbReference type="GO" id="GO:0048255">
    <property type="term" value="P:mRNA stabilization"/>
    <property type="evidence" value="ECO:0007669"/>
    <property type="project" value="TreeGrafter"/>
</dbReference>
<evidence type="ECO:0000313" key="11">
    <source>
        <dbReference type="Proteomes" id="UP000574317"/>
    </source>
</evidence>
<dbReference type="PANTHER" id="PTHR28087:SF1">
    <property type="entry name" value="ATPASE SYNTHESIS PROTEIN 25, MITOCHONDRIAL"/>
    <property type="match status" value="1"/>
</dbReference>
<accession>A0A8H5JEV7</accession>
<comment type="subcellular location">
    <subcellularLocation>
        <location evidence="2 8">Mitochondrion inner membrane</location>
        <topology evidence="2 8">Peripheral membrane protein</topology>
        <orientation evidence="2 8">Matrix side</orientation>
    </subcellularLocation>
</comment>
<sequence>MLTRPAAAALSCRQCQSAIVRAVVSRPATSSFRSLPQTTSRRLPLATRFYSDVKVHETIIEKESSSPVPPSDALGSEVEATEEAEDPEDVPWFLEVEPPRHPENQHAVQLPKIPEGAPEVLEPMVKYIFEDMGLDEISMLDMRDLDPPAALGPNLIMLFATARSERHLHISSGRFVRWLRKNHNISARADGLIGPGELRTKLRRLRKKAKLMGTNTAIIPGGDNGISTGWVCVNFSSHSDNVDEAAKVDDSGRFSGFGAPQTGTTVVIQCMTESRRAELDLESLWQTVLKKSLRENKQARGEKINSPEELDELLASKVQLPKSESAQQWQALQKASQQQRRAYTTSARRLSPEPSNITQTSPPVPDQLVDLQDHSAETTPDLEQVRKRFEHIQLVGLPLDQVQLYQFIQDAMMAPAAEPASGSRLTLVDQILLTAEERGMVIWTDKIFFALIDGGLSSPSFGQPQLARAQKNLETLMVQKDCQFTDNQTSRLLYAYAKRGDWPRFWDTFRRPSLFKNARNSRVYRAVYEEMARTNNQVFCIENLQWVYDEMINEPQPLPMIGKLYGSLKACIRVADPAAAKLLQSSPGDIQVKSHYGRQRLANRQYLKMLREVEALHTETAAYFVRQRMYQGTNASEELDLNEEEWFHK</sequence>
<dbReference type="InterPro" id="IPR043519">
    <property type="entry name" value="NT_sf"/>
</dbReference>
<dbReference type="InterPro" id="IPR040152">
    <property type="entry name" value="Atp25"/>
</dbReference>
<evidence type="ECO:0000256" key="3">
    <source>
        <dbReference type="ARBA" id="ARBA00010787"/>
    </source>
</evidence>
<evidence type="ECO:0000256" key="2">
    <source>
        <dbReference type="ARBA" id="ARBA00004443"/>
    </source>
</evidence>
<name>A0A8H5JEV7_9HYPO</name>
<evidence type="ECO:0000256" key="7">
    <source>
        <dbReference type="ARBA" id="ARBA00023136"/>
    </source>
</evidence>
<reference evidence="10 11" key="1">
    <citation type="submission" date="2020-05" db="EMBL/GenBank/DDBJ databases">
        <title>Identification and distribution of gene clusters putatively required for synthesis of sphingolipid metabolism inhibitors in phylogenetically diverse species of the filamentous fungus Fusarium.</title>
        <authorList>
            <person name="Kim H.-S."/>
            <person name="Busman M."/>
            <person name="Brown D.W."/>
            <person name="Divon H."/>
            <person name="Uhlig S."/>
            <person name="Proctor R.H."/>
        </authorList>
    </citation>
    <scope>NUCLEOTIDE SEQUENCE [LARGE SCALE GENOMIC DNA]</scope>
    <source>
        <strain evidence="10 11">NRRL 25196</strain>
    </source>
</reference>
<dbReference type="GO" id="GO:0140053">
    <property type="term" value="P:mitochondrial gene expression"/>
    <property type="evidence" value="ECO:0007669"/>
    <property type="project" value="UniProtKB-UniRule"/>
</dbReference>
<feature type="compositionally biased region" description="Polar residues" evidence="9">
    <location>
        <begin position="343"/>
        <end position="361"/>
    </location>
</feature>
<comment type="function">
    <text evidence="1">Probable mitochondrial mRNA stabilization factor.</text>
</comment>
<keyword evidence="4 8" id="KW-0999">Mitochondrion inner membrane</keyword>
<feature type="compositionally biased region" description="Low complexity" evidence="9">
    <location>
        <begin position="325"/>
        <end position="342"/>
    </location>
</feature>
<keyword evidence="7 8" id="KW-0472">Membrane</keyword>
<keyword evidence="11" id="KW-1185">Reference proteome</keyword>
<evidence type="ECO:0000256" key="6">
    <source>
        <dbReference type="ARBA" id="ARBA00023128"/>
    </source>
</evidence>
<evidence type="ECO:0000313" key="10">
    <source>
        <dbReference type="EMBL" id="KAF5554055.1"/>
    </source>
</evidence>
<dbReference type="Gene3D" id="3.30.460.10">
    <property type="entry name" value="Beta Polymerase, domain 2"/>
    <property type="match status" value="1"/>
</dbReference>